<dbReference type="SMART" id="SM01325">
    <property type="entry name" value="DUF3160"/>
    <property type="match status" value="1"/>
</dbReference>
<keyword evidence="2" id="KW-0472">Membrane</keyword>
<evidence type="ECO:0000313" key="4">
    <source>
        <dbReference type="Proteomes" id="UP000177408"/>
    </source>
</evidence>
<gene>
    <name evidence="3" type="ORF">A3H67_04725</name>
</gene>
<name>A0A1G1YUQ7_9BACT</name>
<accession>A0A1G1YUQ7</accession>
<dbReference type="Pfam" id="PF11369">
    <property type="entry name" value="DUF3160"/>
    <property type="match status" value="1"/>
</dbReference>
<evidence type="ECO:0008006" key="5">
    <source>
        <dbReference type="Google" id="ProtNLM"/>
    </source>
</evidence>
<evidence type="ECO:0000313" key="3">
    <source>
        <dbReference type="EMBL" id="OGY56101.1"/>
    </source>
</evidence>
<proteinExistence type="predicted"/>
<organism evidence="3 4">
    <name type="scientific">Candidatus Buchananbacteria bacterium RIFCSPLOWO2_02_FULL_46_11b</name>
    <dbReference type="NCBI Taxonomy" id="1797548"/>
    <lineage>
        <taxon>Bacteria</taxon>
        <taxon>Candidatus Buchananiibacteriota</taxon>
    </lineage>
</organism>
<keyword evidence="2" id="KW-0812">Transmembrane</keyword>
<dbReference type="AlphaFoldDB" id="A0A1G1YUQ7"/>
<sequence>MFQDLSPLPNTPLKPISPIKTMPPVPSAGQPTVPQPPKEPIKKSGNISSAGWAIVIVFILALAGGGGYLGYTKILPMFQPPVNSNMNANQPVEPPPIAETLIEKIGNLTGAPIAMATAFATYDEPAVAASPAVPAYQAVADLNNVENASQFGSLTESAKGLLAKNNFAVVPGYENEFFSLYESNRYGFIPSFITSDSILHNYHLAFDYLLRSMETDKLKAEATALTYGMAKASQDQYEQLKGTAWENAAKRNVAFFSVANKLIYPSAQTPEYVGSEVAAELALIEAHAAIAPSPVMNIGNTMPEDLLQEDYSQYIPRGHYTRSDDLKIYFKSMMYLSRLTFRLKSEDETKSAALISLALQTNENLKDSWEKIYEPTAFFVGVADDLTHVDYYKELSAIFGNDFTLTDLTGGEIFKNFIISANNLPAPKINSMPLFDARLQPDRTKEIKGFRFMGQRYTLDADIFQRLIYREVGDKEHPCDSDPTTWNGGNSRRLPSAVDVAAAFGSTSAADIQDKKGETGYACYTENLNKMRSYVAGLDGKTWTQNLYWGWLYFLRPLLADKPAGYPSFMTNVAWQKKDLNTFLASWTELKRDTILYAKQVYAEMGAGGPPEKIDDRGYVEPNPYLYARLSALIKMTKEGLQLRSLLNQTQIDLLDRLNTLALRLKDISEKELNNQALTDDDYEFIRGYGGSLEHLWLEANKDLGIESKSQLFEEPAAIVTDVASDPNGQVLEEGTGRIFDIYVVVPIDGKLRIAKGGVFSHYEFSRPIADRLTDEAWRAMLNENKQPEMAEWMGEFIAK</sequence>
<reference evidence="3 4" key="1">
    <citation type="journal article" date="2016" name="Nat. Commun.">
        <title>Thousands of microbial genomes shed light on interconnected biogeochemical processes in an aquifer system.</title>
        <authorList>
            <person name="Anantharaman K."/>
            <person name="Brown C.T."/>
            <person name="Hug L.A."/>
            <person name="Sharon I."/>
            <person name="Castelle C.J."/>
            <person name="Probst A.J."/>
            <person name="Thomas B.C."/>
            <person name="Singh A."/>
            <person name="Wilkins M.J."/>
            <person name="Karaoz U."/>
            <person name="Brodie E.L."/>
            <person name="Williams K.H."/>
            <person name="Hubbard S.S."/>
            <person name="Banfield J.F."/>
        </authorList>
    </citation>
    <scope>NUCLEOTIDE SEQUENCE [LARGE SCALE GENOMIC DNA]</scope>
</reference>
<dbReference type="InterPro" id="IPR022601">
    <property type="entry name" value="DUF3160"/>
</dbReference>
<feature type="transmembrane region" description="Helical" evidence="2">
    <location>
        <begin position="50"/>
        <end position="71"/>
    </location>
</feature>
<evidence type="ECO:0000256" key="2">
    <source>
        <dbReference type="SAM" id="Phobius"/>
    </source>
</evidence>
<protein>
    <recommendedName>
        <fullName evidence="5">DUF3160 domain-containing protein</fullName>
    </recommendedName>
</protein>
<comment type="caution">
    <text evidence="3">The sequence shown here is derived from an EMBL/GenBank/DDBJ whole genome shotgun (WGS) entry which is preliminary data.</text>
</comment>
<feature type="region of interest" description="Disordered" evidence="1">
    <location>
        <begin position="1"/>
        <end position="44"/>
    </location>
</feature>
<dbReference type="Proteomes" id="UP000177408">
    <property type="component" value="Unassembled WGS sequence"/>
</dbReference>
<dbReference type="EMBL" id="MHIR01000066">
    <property type="protein sequence ID" value="OGY56101.1"/>
    <property type="molecule type" value="Genomic_DNA"/>
</dbReference>
<keyword evidence="2" id="KW-1133">Transmembrane helix</keyword>
<evidence type="ECO:0000256" key="1">
    <source>
        <dbReference type="SAM" id="MobiDB-lite"/>
    </source>
</evidence>